<reference evidence="1" key="1">
    <citation type="submission" date="2020-12" db="EMBL/GenBank/DDBJ databases">
        <title>WGS assembly of Carya illinoinensis cv. Pawnee.</title>
        <authorList>
            <person name="Platts A."/>
            <person name="Shu S."/>
            <person name="Wright S."/>
            <person name="Barry K."/>
            <person name="Edger P."/>
            <person name="Pires J.C."/>
            <person name="Schmutz J."/>
        </authorList>
    </citation>
    <scope>NUCLEOTIDE SEQUENCE</scope>
    <source>
        <tissue evidence="1">Leaf</tissue>
    </source>
</reference>
<dbReference type="Proteomes" id="UP000811609">
    <property type="component" value="Chromosome 10"/>
</dbReference>
<organism evidence="1 2">
    <name type="scientific">Carya illinoinensis</name>
    <name type="common">Pecan</name>
    <dbReference type="NCBI Taxonomy" id="32201"/>
    <lineage>
        <taxon>Eukaryota</taxon>
        <taxon>Viridiplantae</taxon>
        <taxon>Streptophyta</taxon>
        <taxon>Embryophyta</taxon>
        <taxon>Tracheophyta</taxon>
        <taxon>Spermatophyta</taxon>
        <taxon>Magnoliopsida</taxon>
        <taxon>eudicotyledons</taxon>
        <taxon>Gunneridae</taxon>
        <taxon>Pentapetalae</taxon>
        <taxon>rosids</taxon>
        <taxon>fabids</taxon>
        <taxon>Fagales</taxon>
        <taxon>Juglandaceae</taxon>
        <taxon>Carya</taxon>
    </lineage>
</organism>
<dbReference type="EMBL" id="CM031818">
    <property type="protein sequence ID" value="KAG6639632.1"/>
    <property type="molecule type" value="Genomic_DNA"/>
</dbReference>
<name>A0A8T1PER5_CARIL</name>
<dbReference type="AlphaFoldDB" id="A0A8T1PER5"/>
<comment type="caution">
    <text evidence="1">The sequence shown here is derived from an EMBL/GenBank/DDBJ whole genome shotgun (WGS) entry which is preliminary data.</text>
</comment>
<protein>
    <submittedName>
        <fullName evidence="1">Uncharacterized protein</fullName>
    </submittedName>
</protein>
<accession>A0A8T1PER5</accession>
<keyword evidence="2" id="KW-1185">Reference proteome</keyword>
<proteinExistence type="predicted"/>
<evidence type="ECO:0000313" key="1">
    <source>
        <dbReference type="EMBL" id="KAG6639632.1"/>
    </source>
</evidence>
<sequence length="39" mass="4565">MKGSRGWVCLRTDEEFAMEMLARVNPIIICRLQVNISFH</sequence>
<gene>
    <name evidence="1" type="ORF">CIPAW_10G114300</name>
</gene>
<evidence type="ECO:0000313" key="2">
    <source>
        <dbReference type="Proteomes" id="UP000811609"/>
    </source>
</evidence>